<proteinExistence type="predicted"/>
<feature type="domain" description="Peptidase S8/S53" evidence="1">
    <location>
        <begin position="277"/>
        <end position="542"/>
    </location>
</feature>
<organism evidence="2 3">
    <name type="scientific">Pseudogulbenkiania subflava DSM 22618</name>
    <dbReference type="NCBI Taxonomy" id="1123014"/>
    <lineage>
        <taxon>Bacteria</taxon>
        <taxon>Pseudomonadati</taxon>
        <taxon>Pseudomonadota</taxon>
        <taxon>Betaproteobacteria</taxon>
        <taxon>Neisseriales</taxon>
        <taxon>Chromobacteriaceae</taxon>
        <taxon>Pseudogulbenkiania</taxon>
    </lineage>
</organism>
<dbReference type="GO" id="GO:0004252">
    <property type="term" value="F:serine-type endopeptidase activity"/>
    <property type="evidence" value="ECO:0007669"/>
    <property type="project" value="InterPro"/>
</dbReference>
<gene>
    <name evidence="2" type="ORF">SAMN02745746_01196</name>
</gene>
<protein>
    <submittedName>
        <fullName evidence="2">Subtilase family protein</fullName>
    </submittedName>
</protein>
<dbReference type="STRING" id="1123014.SAMN02745746_01196"/>
<dbReference type="CDD" id="cd04847">
    <property type="entry name" value="Peptidases_S8_Subtilisin_like_2"/>
    <property type="match status" value="1"/>
</dbReference>
<evidence type="ECO:0000313" key="2">
    <source>
        <dbReference type="EMBL" id="SMF08504.1"/>
    </source>
</evidence>
<dbReference type="InterPro" id="IPR000209">
    <property type="entry name" value="Peptidase_S8/S53_dom"/>
</dbReference>
<reference evidence="3" key="1">
    <citation type="submission" date="2017-04" db="EMBL/GenBank/DDBJ databases">
        <authorList>
            <person name="Varghese N."/>
            <person name="Submissions S."/>
        </authorList>
    </citation>
    <scope>NUCLEOTIDE SEQUENCE [LARGE SCALE GENOMIC DNA]</scope>
    <source>
        <strain evidence="3">DSM 22618</strain>
    </source>
</reference>
<dbReference type="Gene3D" id="3.40.50.200">
    <property type="entry name" value="Peptidase S8/S53 domain"/>
    <property type="match status" value="1"/>
</dbReference>
<name>A0A1Y6BKP1_9NEIS</name>
<accession>A0A1Y6BKP1</accession>
<dbReference type="EMBL" id="FXAG01000004">
    <property type="protein sequence ID" value="SMF08504.1"/>
    <property type="molecule type" value="Genomic_DNA"/>
</dbReference>
<sequence length="745" mass="81789">MSEKVNFILGRGESLALPVAYQNRDGRSAAPYSWEEQKDYLLPLLQAQTEAMDELRAEVCPGDQAVSKFTLHPQYYSRSAFPEKLLHDFGLRLVGSKPVKVKPRAGRGSDTADGAPSTAIFVAGPRTAFKNFALAANNMTLEHRGVEDLIKLENVELMSSHDRLMGTIEPNSAQELEIVVHFDSYADFEWEQAFFDFAKKVGVQVDAAHNYQTRGLLFLPATGNAEAAQQLAEFSFIRAIRPMPKFRFLEKPAVIRAATRASHVYLPTEGPVDPDCTVAVFDGGLRADHPFGPWATLIEPSASDQIGDPVPSFQDHGTAVTSAVLFGHVESGHQPRPYCAVDHYRVLGDKTTDRSLYSVMLYVDKILSQSNYAFASFSFGPYEVAGDDLVTAWTAMLDDHLGSGDLLATVAVGNEGHQPWPHCRIMIPSDSVNALAVGASDSIDEGWQRAPYSSIGPGRHPGTVKPDVVYFGGVETNPFRFIFPGPVIAEDCGTSYATPAVMRIATGLRAFFGSALSPLAIRTLMLHCATSDGHSRDEVGWGAVPTEISDITVCKDGSVRILYQGKLKPGKVLRAPIPMPEHQLSGEVTISATFCYTCATDPHTPGDYTRAGLEVTFRPHSQKFDKDPQYPASCSFFKRYARSNEQDLRFDAHKWDTVMHNSVTKRGSSLFEPVFDVHYLARKPGEAASPYDAVQLSYALVVTVHSPKTGDLYDKVLARFANRLSVIRPRLELPIPVGTTVRRGE</sequence>
<evidence type="ECO:0000313" key="3">
    <source>
        <dbReference type="Proteomes" id="UP000192920"/>
    </source>
</evidence>
<dbReference type="GO" id="GO:0006508">
    <property type="term" value="P:proteolysis"/>
    <property type="evidence" value="ECO:0007669"/>
    <property type="project" value="InterPro"/>
</dbReference>
<dbReference type="Proteomes" id="UP000192920">
    <property type="component" value="Unassembled WGS sequence"/>
</dbReference>
<keyword evidence="3" id="KW-1185">Reference proteome</keyword>
<dbReference type="InterPro" id="IPR034074">
    <property type="entry name" value="Y4bN_pept_dom"/>
</dbReference>
<dbReference type="InterPro" id="IPR036852">
    <property type="entry name" value="Peptidase_S8/S53_dom_sf"/>
</dbReference>
<dbReference type="RefSeq" id="WP_085275512.1">
    <property type="nucleotide sequence ID" value="NZ_FXAG01000004.1"/>
</dbReference>
<dbReference type="AlphaFoldDB" id="A0A1Y6BKP1"/>
<evidence type="ECO:0000259" key="1">
    <source>
        <dbReference type="Pfam" id="PF00082"/>
    </source>
</evidence>
<dbReference type="SUPFAM" id="SSF52743">
    <property type="entry name" value="Subtilisin-like"/>
    <property type="match status" value="1"/>
</dbReference>
<dbReference type="Pfam" id="PF00082">
    <property type="entry name" value="Peptidase_S8"/>
    <property type="match status" value="1"/>
</dbReference>